<keyword evidence="9" id="KW-1185">Reference proteome</keyword>
<keyword evidence="1" id="KW-0597">Phosphoprotein</keyword>
<evidence type="ECO:0000256" key="3">
    <source>
        <dbReference type="ARBA" id="ARBA00023015"/>
    </source>
</evidence>
<feature type="DNA-binding region" description="OmpR/PhoB-type" evidence="6">
    <location>
        <begin position="110"/>
        <end position="208"/>
    </location>
</feature>
<keyword evidence="2" id="KW-0902">Two-component regulatory system</keyword>
<dbReference type="SMART" id="SM00862">
    <property type="entry name" value="Trans_reg_C"/>
    <property type="match status" value="1"/>
</dbReference>
<dbReference type="Proteomes" id="UP001556118">
    <property type="component" value="Unassembled WGS sequence"/>
</dbReference>
<dbReference type="Gene3D" id="1.10.10.10">
    <property type="entry name" value="Winged helix-like DNA-binding domain superfamily/Winged helix DNA-binding domain"/>
    <property type="match status" value="1"/>
</dbReference>
<proteinExistence type="predicted"/>
<keyword evidence="3" id="KW-0805">Transcription regulation</keyword>
<evidence type="ECO:0000313" key="9">
    <source>
        <dbReference type="Proteomes" id="UP001556118"/>
    </source>
</evidence>
<protein>
    <submittedName>
        <fullName evidence="8">Winged-helix domain-containing protein</fullName>
    </submittedName>
</protein>
<evidence type="ECO:0000256" key="2">
    <source>
        <dbReference type="ARBA" id="ARBA00023012"/>
    </source>
</evidence>
<dbReference type="InterPro" id="IPR039420">
    <property type="entry name" value="WalR-like"/>
</dbReference>
<comment type="caution">
    <text evidence="8">The sequence shown here is derived from an EMBL/GenBank/DDBJ whole genome shotgun (WGS) entry which is preliminary data.</text>
</comment>
<organism evidence="8 9">
    <name type="scientific">Novosphingobium rhizovicinum</name>
    <dbReference type="NCBI Taxonomy" id="3228928"/>
    <lineage>
        <taxon>Bacteria</taxon>
        <taxon>Pseudomonadati</taxon>
        <taxon>Pseudomonadota</taxon>
        <taxon>Alphaproteobacteria</taxon>
        <taxon>Sphingomonadales</taxon>
        <taxon>Sphingomonadaceae</taxon>
        <taxon>Novosphingobium</taxon>
    </lineage>
</organism>
<dbReference type="CDD" id="cd00383">
    <property type="entry name" value="trans_reg_C"/>
    <property type="match status" value="1"/>
</dbReference>
<dbReference type="SUPFAM" id="SSF46894">
    <property type="entry name" value="C-terminal effector domain of the bipartite response regulators"/>
    <property type="match status" value="1"/>
</dbReference>
<evidence type="ECO:0000256" key="4">
    <source>
        <dbReference type="ARBA" id="ARBA00023125"/>
    </source>
</evidence>
<evidence type="ECO:0000259" key="7">
    <source>
        <dbReference type="PROSITE" id="PS51755"/>
    </source>
</evidence>
<evidence type="ECO:0000313" key="8">
    <source>
        <dbReference type="EMBL" id="MEW9854940.1"/>
    </source>
</evidence>
<evidence type="ECO:0000256" key="1">
    <source>
        <dbReference type="ARBA" id="ARBA00022553"/>
    </source>
</evidence>
<gene>
    <name evidence="8" type="ORF">ABUH87_07070</name>
</gene>
<evidence type="ECO:0000256" key="5">
    <source>
        <dbReference type="ARBA" id="ARBA00023163"/>
    </source>
</evidence>
<feature type="domain" description="OmpR/PhoB-type" evidence="7">
    <location>
        <begin position="110"/>
        <end position="208"/>
    </location>
</feature>
<keyword evidence="5" id="KW-0804">Transcription</keyword>
<name>A0ABV3RA78_9SPHN</name>
<accession>A0ABV3RA78</accession>
<keyword evidence="4 6" id="KW-0238">DNA-binding</keyword>
<dbReference type="RefSeq" id="WP_367771793.1">
    <property type="nucleotide sequence ID" value="NZ_JBFNXR010000021.1"/>
</dbReference>
<sequence>MGAFRWISDEVMPEARDLRRDGWRLASAGAPPDCIAVVDASGLDGIGWARLLTATCHDARRLMLVSGANAPSERANLLEAGFGDAIGDGISVVEYHARARRLLDLTSWVPRERRIGAKLRLDLISRKAFIADEALDLNPREFGLLWRLADTPGEPVSKQSLTQDVWRLGFVPETNSIAVHVSRLRSKLAVVGLSHILTTVPGGYCLSLSAHPVSSFTIPTHRLRQR</sequence>
<dbReference type="PANTHER" id="PTHR48111">
    <property type="entry name" value="REGULATOR OF RPOS"/>
    <property type="match status" value="1"/>
</dbReference>
<dbReference type="InterPro" id="IPR016032">
    <property type="entry name" value="Sig_transdc_resp-reg_C-effctor"/>
</dbReference>
<dbReference type="InterPro" id="IPR036388">
    <property type="entry name" value="WH-like_DNA-bd_sf"/>
</dbReference>
<reference evidence="8 9" key="1">
    <citation type="submission" date="2024-06" db="EMBL/GenBank/DDBJ databases">
        <title>Novosphingobium rhizovicinus M1R2S20.</title>
        <authorList>
            <person name="Sun J.-Q."/>
        </authorList>
    </citation>
    <scope>NUCLEOTIDE SEQUENCE [LARGE SCALE GENOMIC DNA]</scope>
    <source>
        <strain evidence="8 9">M1R2S20</strain>
    </source>
</reference>
<dbReference type="Pfam" id="PF00486">
    <property type="entry name" value="Trans_reg_C"/>
    <property type="match status" value="1"/>
</dbReference>
<evidence type="ECO:0000256" key="6">
    <source>
        <dbReference type="PROSITE-ProRule" id="PRU01091"/>
    </source>
</evidence>
<dbReference type="PANTHER" id="PTHR48111:SF1">
    <property type="entry name" value="TWO-COMPONENT RESPONSE REGULATOR ORR33"/>
    <property type="match status" value="1"/>
</dbReference>
<dbReference type="PROSITE" id="PS51755">
    <property type="entry name" value="OMPR_PHOB"/>
    <property type="match status" value="1"/>
</dbReference>
<dbReference type="EMBL" id="JBFNXR010000021">
    <property type="protein sequence ID" value="MEW9854940.1"/>
    <property type="molecule type" value="Genomic_DNA"/>
</dbReference>
<dbReference type="InterPro" id="IPR001867">
    <property type="entry name" value="OmpR/PhoB-type_DNA-bd"/>
</dbReference>